<dbReference type="SUPFAM" id="SSF56112">
    <property type="entry name" value="Protein kinase-like (PK-like)"/>
    <property type="match status" value="1"/>
</dbReference>
<dbReference type="CDD" id="cd05155">
    <property type="entry name" value="APH_ChoK_like_1"/>
    <property type="match status" value="1"/>
</dbReference>
<name>A0ABV8IPT1_9ACTN</name>
<sequence>MSDEDVPDLGPRPQRVTVDAALVRRLVRRQFPELADLPVEPVARGGWDNFTFHLGPERLVRLPSAAEYALAVDKEHRWLPVLAAQLPLPVPVALAKGEPVADYPHPWSIYRWIGGEPARRDRIADPVRFALDLAGFLAALQGIDTTGGPRPGVHNWFRGGTLRTFDGLLGGALDELGGRVDAGLVREIWARALDSRWDGVDRWFHGDIARGNLLLADGRLTAVIDFGTCGVGDPACDLAIAWTLLTADGRRAFRERLAVDDATWARGRGWALWKTLADCPATIDDPEDAEDLAEAQHVLGEIFTEYRRDSSRRMSPSSRARKRTT</sequence>
<dbReference type="Gene3D" id="3.90.1200.10">
    <property type="match status" value="1"/>
</dbReference>
<evidence type="ECO:0000313" key="2">
    <source>
        <dbReference type="EMBL" id="MFC4066217.1"/>
    </source>
</evidence>
<protein>
    <submittedName>
        <fullName evidence="2">Aminoglycoside phosphotransferase family protein</fullName>
        <ecNumber evidence="2">2.7.-.-</ecNumber>
    </submittedName>
</protein>
<dbReference type="Pfam" id="PF01636">
    <property type="entry name" value="APH"/>
    <property type="match status" value="1"/>
</dbReference>
<evidence type="ECO:0000313" key="3">
    <source>
        <dbReference type="Proteomes" id="UP001595867"/>
    </source>
</evidence>
<dbReference type="EMBL" id="JBHSBL010000015">
    <property type="protein sequence ID" value="MFC4066217.1"/>
    <property type="molecule type" value="Genomic_DNA"/>
</dbReference>
<dbReference type="RefSeq" id="WP_378067188.1">
    <property type="nucleotide sequence ID" value="NZ_JBHSBL010000015.1"/>
</dbReference>
<dbReference type="Gene3D" id="3.30.200.20">
    <property type="entry name" value="Phosphorylase Kinase, domain 1"/>
    <property type="match status" value="1"/>
</dbReference>
<reference evidence="3" key="1">
    <citation type="journal article" date="2019" name="Int. J. Syst. Evol. Microbiol.">
        <title>The Global Catalogue of Microorganisms (GCM) 10K type strain sequencing project: providing services to taxonomists for standard genome sequencing and annotation.</title>
        <authorList>
            <consortium name="The Broad Institute Genomics Platform"/>
            <consortium name="The Broad Institute Genome Sequencing Center for Infectious Disease"/>
            <person name="Wu L."/>
            <person name="Ma J."/>
        </authorList>
    </citation>
    <scope>NUCLEOTIDE SEQUENCE [LARGE SCALE GENOMIC DNA]</scope>
    <source>
        <strain evidence="3">TBRC 5832</strain>
    </source>
</reference>
<dbReference type="GO" id="GO:0016740">
    <property type="term" value="F:transferase activity"/>
    <property type="evidence" value="ECO:0007669"/>
    <property type="project" value="UniProtKB-KW"/>
</dbReference>
<accession>A0ABV8IPT1</accession>
<dbReference type="InterPro" id="IPR011009">
    <property type="entry name" value="Kinase-like_dom_sf"/>
</dbReference>
<keyword evidence="3" id="KW-1185">Reference proteome</keyword>
<dbReference type="InterPro" id="IPR051678">
    <property type="entry name" value="AGP_Transferase"/>
</dbReference>
<dbReference type="InterPro" id="IPR002575">
    <property type="entry name" value="Aminoglycoside_PTrfase"/>
</dbReference>
<comment type="caution">
    <text evidence="2">The sequence shown here is derived from an EMBL/GenBank/DDBJ whole genome shotgun (WGS) entry which is preliminary data.</text>
</comment>
<dbReference type="PANTHER" id="PTHR21310:SF42">
    <property type="entry name" value="BIFUNCTIONAL AAC_APH"/>
    <property type="match status" value="1"/>
</dbReference>
<dbReference type="Proteomes" id="UP001595867">
    <property type="component" value="Unassembled WGS sequence"/>
</dbReference>
<proteinExistence type="predicted"/>
<dbReference type="PANTHER" id="PTHR21310">
    <property type="entry name" value="AMINOGLYCOSIDE PHOSPHOTRANSFERASE-RELATED-RELATED"/>
    <property type="match status" value="1"/>
</dbReference>
<organism evidence="2 3">
    <name type="scientific">Actinoplanes subglobosus</name>
    <dbReference type="NCBI Taxonomy" id="1547892"/>
    <lineage>
        <taxon>Bacteria</taxon>
        <taxon>Bacillati</taxon>
        <taxon>Actinomycetota</taxon>
        <taxon>Actinomycetes</taxon>
        <taxon>Micromonosporales</taxon>
        <taxon>Micromonosporaceae</taxon>
        <taxon>Actinoplanes</taxon>
    </lineage>
</organism>
<keyword evidence="2" id="KW-0808">Transferase</keyword>
<gene>
    <name evidence="2" type="ORF">ACFO0C_14880</name>
</gene>
<evidence type="ECO:0000259" key="1">
    <source>
        <dbReference type="Pfam" id="PF01636"/>
    </source>
</evidence>
<feature type="domain" description="Aminoglycoside phosphotransferase" evidence="1">
    <location>
        <begin position="44"/>
        <end position="270"/>
    </location>
</feature>
<dbReference type="EC" id="2.7.-.-" evidence="2"/>